<feature type="region of interest" description="Disordered" evidence="2">
    <location>
        <begin position="510"/>
        <end position="554"/>
    </location>
</feature>
<dbReference type="InterPro" id="IPR035963">
    <property type="entry name" value="FERM_2"/>
</dbReference>
<feature type="domain" description="FERM" evidence="3">
    <location>
        <begin position="257"/>
        <end position="648"/>
    </location>
</feature>
<feature type="compositionally biased region" description="Gly residues" evidence="2">
    <location>
        <begin position="583"/>
        <end position="592"/>
    </location>
</feature>
<dbReference type="InterPro" id="IPR051594">
    <property type="entry name" value="KRIT1/FRMD8"/>
</dbReference>
<evidence type="ECO:0000313" key="5">
    <source>
        <dbReference type="WBParaSite" id="Gr19_v10_g8534.t1"/>
    </source>
</evidence>
<dbReference type="InterPro" id="IPR019749">
    <property type="entry name" value="Band_41_domain"/>
</dbReference>
<evidence type="ECO:0000256" key="1">
    <source>
        <dbReference type="ARBA" id="ARBA00039547"/>
    </source>
</evidence>
<feature type="region of interest" description="Disordered" evidence="2">
    <location>
        <begin position="163"/>
        <end position="209"/>
    </location>
</feature>
<keyword evidence="4" id="KW-1185">Reference proteome</keyword>
<dbReference type="Pfam" id="PF00373">
    <property type="entry name" value="FERM_M"/>
    <property type="match status" value="1"/>
</dbReference>
<dbReference type="InterPro" id="IPR014352">
    <property type="entry name" value="FERM/acyl-CoA-bd_prot_sf"/>
</dbReference>
<feature type="compositionally biased region" description="Low complexity" evidence="2">
    <location>
        <begin position="538"/>
        <end position="554"/>
    </location>
</feature>
<dbReference type="WBParaSite" id="Gr19_v10_g8534.t1">
    <property type="protein sequence ID" value="Gr19_v10_g8534.t1"/>
    <property type="gene ID" value="Gr19_v10_g8534"/>
</dbReference>
<dbReference type="Gene3D" id="1.20.80.10">
    <property type="match status" value="1"/>
</dbReference>
<protein>
    <recommendedName>
        <fullName evidence="1">FERM domain-containing protein 8</fullName>
    </recommendedName>
</protein>
<proteinExistence type="predicted"/>
<evidence type="ECO:0000256" key="2">
    <source>
        <dbReference type="SAM" id="MobiDB-lite"/>
    </source>
</evidence>
<sequence length="648" mass="72847">MTTSVPSNANCDTAERLLPMTTDDMKNGGDQQIKHVHQTLTVCTSTRMRRGSSGDDLEDGPDPFLTLPLPSQQYDMPKTSHCRKCSLDSNCVVANKLGAQHQFVRQKPSTMDLSKPAAALASSPHRSLLSHSALRREMDKLSESRGVSLAAIQLNDFPSAIVSKQSKKKRRKSEKRCDRNRLSVNGLTPSSDEASDLTPSSSVSPIGHTLRHSDVFMRQHDLDRTMHSESFPILDEQQQQQQYATGEEQRTGIENVIDIRIFYPNGTNAVQFSVENGTEATGSDLLRLMADHLEIDDVQVAEEALAIWVVSPLLELQMKPRHIPYVVYMKWPAFLRRFTTAEEDDIALDEPLLVLRRNVLFTLDREILFTERYERLTEVLYLHARDEYLSGRYLVNIETALELVGLQMAIEFGTYNGDLEDALDLLYDNLHELAPEPHIKAIRSFHLFGLRVFECKGGLEHRVVEEYQSASHHYPGDKDAQRRAFLSILRREPFYGAAFYSGTIDSSHIRPRVNGTHHNHNPLHNRGTQSSDVENQSDHSAGSSSSSPCSSTKSNKSTLSLGSFFSFLRNHFLHHHHHQQQRGSGGGGGKHNGSGSRHRQDDILIGINHTHITLIDPRQHKVLDVFGDRSPEGNMSLNEKIALFCNAD</sequence>
<feature type="compositionally biased region" description="Basic residues" evidence="2">
    <location>
        <begin position="165"/>
        <end position="174"/>
    </location>
</feature>
<feature type="compositionally biased region" description="Basic residues" evidence="2">
    <location>
        <begin position="510"/>
        <end position="523"/>
    </location>
</feature>
<dbReference type="SMART" id="SM00295">
    <property type="entry name" value="B41"/>
    <property type="match status" value="1"/>
</dbReference>
<dbReference type="SUPFAM" id="SSF47031">
    <property type="entry name" value="Second domain of FERM"/>
    <property type="match status" value="1"/>
</dbReference>
<dbReference type="AlphaFoldDB" id="A0A914IB04"/>
<dbReference type="GO" id="GO:0090090">
    <property type="term" value="P:negative regulation of canonical Wnt signaling pathway"/>
    <property type="evidence" value="ECO:0007669"/>
    <property type="project" value="TreeGrafter"/>
</dbReference>
<dbReference type="GO" id="GO:0005886">
    <property type="term" value="C:plasma membrane"/>
    <property type="evidence" value="ECO:0007669"/>
    <property type="project" value="TreeGrafter"/>
</dbReference>
<feature type="region of interest" description="Disordered" evidence="2">
    <location>
        <begin position="575"/>
        <end position="599"/>
    </location>
</feature>
<dbReference type="Proteomes" id="UP000887572">
    <property type="component" value="Unplaced"/>
</dbReference>
<dbReference type="PROSITE" id="PS50057">
    <property type="entry name" value="FERM_3"/>
    <property type="match status" value="1"/>
</dbReference>
<dbReference type="Gene3D" id="3.10.20.90">
    <property type="entry name" value="Phosphatidylinositol 3-kinase Catalytic Subunit, Chain A, domain 1"/>
    <property type="match status" value="1"/>
</dbReference>
<dbReference type="PANTHER" id="PTHR13283">
    <property type="entry name" value="KREV INTERACTION TRAPPED 1-RELATED"/>
    <property type="match status" value="1"/>
</dbReference>
<feature type="compositionally biased region" description="Polar residues" evidence="2">
    <location>
        <begin position="182"/>
        <end position="204"/>
    </location>
</feature>
<evidence type="ECO:0000313" key="4">
    <source>
        <dbReference type="Proteomes" id="UP000887572"/>
    </source>
</evidence>
<organism evidence="4 5">
    <name type="scientific">Globodera rostochiensis</name>
    <name type="common">Golden nematode worm</name>
    <name type="synonym">Heterodera rostochiensis</name>
    <dbReference type="NCBI Taxonomy" id="31243"/>
    <lineage>
        <taxon>Eukaryota</taxon>
        <taxon>Metazoa</taxon>
        <taxon>Ecdysozoa</taxon>
        <taxon>Nematoda</taxon>
        <taxon>Chromadorea</taxon>
        <taxon>Rhabditida</taxon>
        <taxon>Tylenchina</taxon>
        <taxon>Tylenchomorpha</taxon>
        <taxon>Tylenchoidea</taxon>
        <taxon>Heteroderidae</taxon>
        <taxon>Heteroderinae</taxon>
        <taxon>Globodera</taxon>
    </lineage>
</organism>
<dbReference type="CDD" id="cd14473">
    <property type="entry name" value="FERM_B-lobe"/>
    <property type="match status" value="1"/>
</dbReference>
<evidence type="ECO:0000259" key="3">
    <source>
        <dbReference type="PROSITE" id="PS50057"/>
    </source>
</evidence>
<accession>A0A914IB04</accession>
<dbReference type="PANTHER" id="PTHR13283:SF10">
    <property type="entry name" value="FERM DOMAIN-CONTAINING PROTEIN 8"/>
    <property type="match status" value="1"/>
</dbReference>
<reference evidence="5" key="1">
    <citation type="submission" date="2022-11" db="UniProtKB">
        <authorList>
            <consortium name="WormBaseParasite"/>
        </authorList>
    </citation>
    <scope>IDENTIFICATION</scope>
</reference>
<dbReference type="InterPro" id="IPR000299">
    <property type="entry name" value="FERM_domain"/>
</dbReference>
<name>A0A914IB04_GLORO</name>
<dbReference type="InterPro" id="IPR019748">
    <property type="entry name" value="FERM_central"/>
</dbReference>